<evidence type="ECO:0000256" key="1">
    <source>
        <dbReference type="PROSITE-ProRule" id="PRU00339"/>
    </source>
</evidence>
<dbReference type="RefSeq" id="WP_194030571.1">
    <property type="nucleotide sequence ID" value="NZ_JADEWZ010000025.1"/>
</dbReference>
<dbReference type="Pfam" id="PF13181">
    <property type="entry name" value="TPR_8"/>
    <property type="match status" value="1"/>
</dbReference>
<feature type="domain" description="NACHT" evidence="2">
    <location>
        <begin position="452"/>
        <end position="614"/>
    </location>
</feature>
<dbReference type="PANTHER" id="PTHR10098">
    <property type="entry name" value="RAPSYN-RELATED"/>
    <property type="match status" value="1"/>
</dbReference>
<dbReference type="SUPFAM" id="SSF52540">
    <property type="entry name" value="P-loop containing nucleoside triphosphate hydrolases"/>
    <property type="match status" value="1"/>
</dbReference>
<sequence length="1227" mass="142459">MPIITIREQQATAHGFTATVSINNAGEYPIEITNPFNDKEESELEWYFENWLAFPQLGQVKAKRAKDSVSTYGEQLFEQVFGNRRVYSKYENLKPQLSQVSIEIASKTPEFQALHWEALKDPDLPRPLAVDCTMVRKSLKPTATTAFVQPSQTINLLVVVARPDEEEDVSYRTISRPLYETIENAQLRVNIELLRPGTFETLSKHLEEKGEGYYHILHFDGHGALMTYAQIEEENKKREKNKKPERYIEKGRYGNKRGDLKPFEGINAFLSFEGETQGQVDLVEAAEFAKLLTGKGIPVCLLNACQSGKQMQDSRETSLGSRLMAAGMQVVVAMGYSVTVSAAKVMMQELYEQLFAGKEMTEAIRWGRKELYSQKERKAYFNQTIELEDWLLPVVYANQAVNFNLREFTPEEEEKYYEEQGSLYRFPLPEYGFFGRDLEILKIEKALLRHNVLLLRGMGGTGKTTLLNYLREWWQRTQFVRDVFYFGYDEKAWNLQQILFEIGKRVDFDQTMDLADQESELVEKFRVEEPYVLILDNLESVTGQELAIQNTLPEEERNKIRDFLGRLVGGKTKVVLGSRGGEEWLQQATFRQNRYVLRGLDAEARSELAEKILERQVGVNRVEAIRQDEDFTKLMKLLAGYPLAMEVVLGNLSRQTPTEVLEALQAADVDLDTGSEEKTKSILKCVEYSHSNLSPEAQKLLVCLAPFSGFIDRTDIPRYVAQLQELEPFKEYEFEKFDGAIQEAIHWGLLSPALSPNPSPNSGRGEQENEQLLLIQPLFPYFLKAKAKELDETTQDALWEGFKNHYRGLGGYYQQLMESKDAQERQLGIAFCRWEYENLYNALLVCLEKQESVDIFFCLFYYFYISQDIQSNLKLCEFVYQAHQNYPIKVRQGNIGYEMSMVLNRLANCYLATQNYQKAREIYKENIEFDEQLQGISEQQKRISQASTYHQLGIVAQQLREWEDARGYYQQALSIKIEYNDRHSQASTYHQLGRVAQELREWEDARGYYQQALSLFIEYNDRYSQASTYHNLGRVAQELREWEDARGYYQQALSIKIEYNDRHSQASTYHNLGIVAQELREWEDARGYYQQALSIKIEYNDRHSQARIYHCLGIVAQKLREWEDARGYYQQALSIKIEYNDRHSQARTYCCFGNVAIELKEFEEAKTNHLQALQIWAKYNDEYSIKTFSLPRIAQIYQATQDESLLTTLAEMFGVSVEEMRTAISQQ</sequence>
<feature type="domain" description="CHAT" evidence="3">
    <location>
        <begin position="102"/>
        <end position="382"/>
    </location>
</feature>
<organism evidence="4 5">
    <name type="scientific">Lusitaniella coriacea LEGE 07157</name>
    <dbReference type="NCBI Taxonomy" id="945747"/>
    <lineage>
        <taxon>Bacteria</taxon>
        <taxon>Bacillati</taxon>
        <taxon>Cyanobacteriota</taxon>
        <taxon>Cyanophyceae</taxon>
        <taxon>Spirulinales</taxon>
        <taxon>Lusitaniellaceae</taxon>
        <taxon>Lusitaniella</taxon>
    </lineage>
</organism>
<dbReference type="Gene3D" id="3.40.50.300">
    <property type="entry name" value="P-loop containing nucleotide triphosphate hydrolases"/>
    <property type="match status" value="1"/>
</dbReference>
<gene>
    <name evidence="4" type="ORF">IQ249_16405</name>
</gene>
<feature type="repeat" description="TPR" evidence="1">
    <location>
        <begin position="900"/>
        <end position="933"/>
    </location>
</feature>
<dbReference type="PROSITE" id="PS50005">
    <property type="entry name" value="TPR"/>
    <property type="match status" value="6"/>
</dbReference>
<dbReference type="SMART" id="SM00028">
    <property type="entry name" value="TPR"/>
    <property type="match status" value="7"/>
</dbReference>
<dbReference type="PANTHER" id="PTHR10098:SF108">
    <property type="entry name" value="TETRATRICOPEPTIDE REPEAT PROTEIN 28"/>
    <property type="match status" value="1"/>
</dbReference>
<protein>
    <submittedName>
        <fullName evidence="4">Tetratricopeptide repeat protein</fullName>
    </submittedName>
</protein>
<evidence type="ECO:0000313" key="4">
    <source>
        <dbReference type="EMBL" id="MBE9117484.1"/>
    </source>
</evidence>
<comment type="caution">
    <text evidence="4">The sequence shown here is derived from an EMBL/GenBank/DDBJ whole genome shotgun (WGS) entry which is preliminary data.</text>
</comment>
<dbReference type="SUPFAM" id="SSF48452">
    <property type="entry name" value="TPR-like"/>
    <property type="match status" value="2"/>
</dbReference>
<dbReference type="EMBL" id="JADEWZ010000025">
    <property type="protein sequence ID" value="MBE9117484.1"/>
    <property type="molecule type" value="Genomic_DNA"/>
</dbReference>
<dbReference type="InterPro" id="IPR027417">
    <property type="entry name" value="P-loop_NTPase"/>
</dbReference>
<dbReference type="InterPro" id="IPR007111">
    <property type="entry name" value="NACHT_NTPase"/>
</dbReference>
<dbReference type="InterPro" id="IPR024983">
    <property type="entry name" value="CHAT_dom"/>
</dbReference>
<accession>A0A8J7J4A8</accession>
<dbReference type="AlphaFoldDB" id="A0A8J7J4A8"/>
<dbReference type="Pfam" id="PF13424">
    <property type="entry name" value="TPR_12"/>
    <property type="match status" value="3"/>
</dbReference>
<dbReference type="Pfam" id="PF05729">
    <property type="entry name" value="NACHT"/>
    <property type="match status" value="1"/>
</dbReference>
<dbReference type="InterPro" id="IPR011990">
    <property type="entry name" value="TPR-like_helical_dom_sf"/>
</dbReference>
<evidence type="ECO:0000259" key="2">
    <source>
        <dbReference type="Pfam" id="PF05729"/>
    </source>
</evidence>
<feature type="repeat" description="TPR" evidence="1">
    <location>
        <begin position="1106"/>
        <end position="1139"/>
    </location>
</feature>
<evidence type="ECO:0000259" key="3">
    <source>
        <dbReference type="Pfam" id="PF12770"/>
    </source>
</evidence>
<proteinExistence type="predicted"/>
<feature type="repeat" description="TPR" evidence="1">
    <location>
        <begin position="946"/>
        <end position="979"/>
    </location>
</feature>
<feature type="repeat" description="TPR" evidence="1">
    <location>
        <begin position="986"/>
        <end position="1019"/>
    </location>
</feature>
<keyword evidence="1" id="KW-0802">TPR repeat</keyword>
<feature type="repeat" description="TPR" evidence="1">
    <location>
        <begin position="1026"/>
        <end position="1059"/>
    </location>
</feature>
<name>A0A8J7J4A8_9CYAN</name>
<keyword evidence="5" id="KW-1185">Reference proteome</keyword>
<dbReference type="Proteomes" id="UP000654482">
    <property type="component" value="Unassembled WGS sequence"/>
</dbReference>
<evidence type="ECO:0000313" key="5">
    <source>
        <dbReference type="Proteomes" id="UP000654482"/>
    </source>
</evidence>
<dbReference type="Pfam" id="PF12770">
    <property type="entry name" value="CHAT"/>
    <property type="match status" value="1"/>
</dbReference>
<dbReference type="InterPro" id="IPR019734">
    <property type="entry name" value="TPR_rpt"/>
</dbReference>
<feature type="repeat" description="TPR" evidence="1">
    <location>
        <begin position="1066"/>
        <end position="1099"/>
    </location>
</feature>
<reference evidence="4" key="1">
    <citation type="submission" date="2020-10" db="EMBL/GenBank/DDBJ databases">
        <authorList>
            <person name="Castelo-Branco R."/>
            <person name="Eusebio N."/>
            <person name="Adriana R."/>
            <person name="Vieira A."/>
            <person name="Brugerolle De Fraissinette N."/>
            <person name="Rezende De Castro R."/>
            <person name="Schneider M.P."/>
            <person name="Vasconcelos V."/>
            <person name="Leao P.N."/>
        </authorList>
    </citation>
    <scope>NUCLEOTIDE SEQUENCE</scope>
    <source>
        <strain evidence="4">LEGE 07157</strain>
    </source>
</reference>
<dbReference type="Gene3D" id="1.25.40.10">
    <property type="entry name" value="Tetratricopeptide repeat domain"/>
    <property type="match status" value="2"/>
</dbReference>